<organism evidence="8 9">
    <name type="scientific">Oncorhynchus kisutch</name>
    <name type="common">Coho salmon</name>
    <name type="synonym">Salmo kisutch</name>
    <dbReference type="NCBI Taxonomy" id="8019"/>
    <lineage>
        <taxon>Eukaryota</taxon>
        <taxon>Metazoa</taxon>
        <taxon>Chordata</taxon>
        <taxon>Craniata</taxon>
        <taxon>Vertebrata</taxon>
        <taxon>Euteleostomi</taxon>
        <taxon>Actinopterygii</taxon>
        <taxon>Neopterygii</taxon>
        <taxon>Teleostei</taxon>
        <taxon>Protacanthopterygii</taxon>
        <taxon>Salmoniformes</taxon>
        <taxon>Salmonidae</taxon>
        <taxon>Salmoninae</taxon>
        <taxon>Oncorhynchus</taxon>
    </lineage>
</organism>
<evidence type="ECO:0000256" key="7">
    <source>
        <dbReference type="SAM" id="MobiDB-lite"/>
    </source>
</evidence>
<evidence type="ECO:0008006" key="10">
    <source>
        <dbReference type="Google" id="ProtNLM"/>
    </source>
</evidence>
<evidence type="ECO:0000256" key="5">
    <source>
        <dbReference type="ARBA" id="ARBA00022946"/>
    </source>
</evidence>
<name>A0A8C7JVI3_ONCKI</name>
<dbReference type="PANTHER" id="PTHR13143">
    <property type="entry name" value="TETRATRICOPEPTIDE REPEAT PROTEIN 19"/>
    <property type="match status" value="1"/>
</dbReference>
<dbReference type="InterPro" id="IPR040395">
    <property type="entry name" value="TTC19"/>
</dbReference>
<dbReference type="InterPro" id="IPR011990">
    <property type="entry name" value="TPR-like_helical_dom_sf"/>
</dbReference>
<keyword evidence="9" id="KW-1185">Reference proteome</keyword>
<comment type="similarity">
    <text evidence="2">Belongs to the TTC19 family.</text>
</comment>
<evidence type="ECO:0000256" key="6">
    <source>
        <dbReference type="ARBA" id="ARBA00023128"/>
    </source>
</evidence>
<evidence type="ECO:0000256" key="2">
    <source>
        <dbReference type="ARBA" id="ARBA00008219"/>
    </source>
</evidence>
<reference evidence="8" key="2">
    <citation type="submission" date="2025-09" db="UniProtKB">
        <authorList>
            <consortium name="Ensembl"/>
        </authorList>
    </citation>
    <scope>IDENTIFICATION</scope>
</reference>
<feature type="region of interest" description="Disordered" evidence="7">
    <location>
        <begin position="412"/>
        <end position="443"/>
    </location>
</feature>
<evidence type="ECO:0000313" key="8">
    <source>
        <dbReference type="Ensembl" id="ENSOKIP00005091703.1"/>
    </source>
</evidence>
<comment type="subcellular location">
    <subcellularLocation>
        <location evidence="1">Mitochondrion</location>
    </subcellularLocation>
</comment>
<dbReference type="Pfam" id="PF13424">
    <property type="entry name" value="TPR_12"/>
    <property type="match status" value="1"/>
</dbReference>
<evidence type="ECO:0000256" key="4">
    <source>
        <dbReference type="ARBA" id="ARBA00022803"/>
    </source>
</evidence>
<dbReference type="Ensembl" id="ENSOKIT00005097971.1">
    <property type="protein sequence ID" value="ENSOKIP00005091703.1"/>
    <property type="gene ID" value="ENSOKIG00005039960.1"/>
</dbReference>
<dbReference type="PANTHER" id="PTHR13143:SF6">
    <property type="entry name" value="TETRATRICOPEPTIDE REPEAT PROTEIN 19, MITOCHONDRIAL"/>
    <property type="match status" value="1"/>
</dbReference>
<keyword evidence="3" id="KW-0677">Repeat</keyword>
<dbReference type="AlphaFoldDB" id="A0A8C7JVI3"/>
<evidence type="ECO:0000256" key="3">
    <source>
        <dbReference type="ARBA" id="ARBA00022737"/>
    </source>
</evidence>
<proteinExistence type="inferred from homology"/>
<sequence length="443" mass="49663">MYFKMALPAVTRAFFTNMNQIKQCMSEGFRNLSLGSRVHARTQSLKCLKRTTSQSYAIHATVHRRSPLYRSCESNGDENSRATSNWTYAMWSVIGFSLFSKAEEDTRTDAQKKEDEIILLLKRAKLSMMRGQLHGANGFLHQAIALAHQTNNTQAIIYTYSLMANLAYVQGQLDNAEKLFKVAMSFMLSGGTPQDDNGVIEMSLKLATIYAGQEKNDLAEMGFQFCTESLETKLEKFKELPAEEQSEELRKETRLLLGLTLDSHARYMVAIHRLRQAVVDYKQALLICQEEQGETHPQSLVLMSDLATILDMQGCHDEALPLVKQAVELSREAGHPDQHVLLGNMAGILLHNDLFEESVKLYKEALALAQSAGDEEALEQIQEGLKEFSQGPDPPWVSSMCRYIITMPGKTPPMAARPNAYTGRLPESPPASHSPPEETRDQK</sequence>
<reference evidence="8" key="1">
    <citation type="submission" date="2025-08" db="UniProtKB">
        <authorList>
            <consortium name="Ensembl"/>
        </authorList>
    </citation>
    <scope>IDENTIFICATION</scope>
</reference>
<keyword evidence="5" id="KW-0809">Transit peptide</keyword>
<keyword evidence="6" id="KW-0496">Mitochondrion</keyword>
<dbReference type="GeneTree" id="ENSGT00390000009194"/>
<dbReference type="GO" id="GO:0005743">
    <property type="term" value="C:mitochondrial inner membrane"/>
    <property type="evidence" value="ECO:0007669"/>
    <property type="project" value="TreeGrafter"/>
</dbReference>
<dbReference type="SUPFAM" id="SSF48452">
    <property type="entry name" value="TPR-like"/>
    <property type="match status" value="2"/>
</dbReference>
<evidence type="ECO:0000256" key="1">
    <source>
        <dbReference type="ARBA" id="ARBA00004173"/>
    </source>
</evidence>
<dbReference type="GO" id="GO:0034551">
    <property type="term" value="P:mitochondrial respiratory chain complex III assembly"/>
    <property type="evidence" value="ECO:0007669"/>
    <property type="project" value="InterPro"/>
</dbReference>
<dbReference type="Proteomes" id="UP000694557">
    <property type="component" value="Unassembled WGS sequence"/>
</dbReference>
<dbReference type="Gene3D" id="1.25.40.10">
    <property type="entry name" value="Tetratricopeptide repeat domain"/>
    <property type="match status" value="2"/>
</dbReference>
<keyword evidence="4" id="KW-0802">TPR repeat</keyword>
<evidence type="ECO:0000313" key="9">
    <source>
        <dbReference type="Proteomes" id="UP000694557"/>
    </source>
</evidence>
<accession>A0A8C7JVI3</accession>
<gene>
    <name evidence="8" type="primary">LOC109872037</name>
</gene>
<protein>
    <recommendedName>
        <fullName evidence="10">MalT-like TPR region domain-containing protein</fullName>
    </recommendedName>
</protein>